<proteinExistence type="predicted"/>
<dbReference type="Proteomes" id="UP000050280">
    <property type="component" value="Unassembled WGS sequence"/>
</dbReference>
<accession>A0A0P7ANJ9</accession>
<dbReference type="STRING" id="1300341.I595_3142"/>
<protein>
    <recommendedName>
        <fullName evidence="3">Lipoprotein</fullName>
    </recommendedName>
</protein>
<dbReference type="PROSITE" id="PS51257">
    <property type="entry name" value="PROKAR_LIPOPROTEIN"/>
    <property type="match status" value="1"/>
</dbReference>
<name>A0A0P7ANJ9_9FLAO</name>
<reference evidence="1 2" key="1">
    <citation type="submission" date="2015-09" db="EMBL/GenBank/DDBJ databases">
        <title>Genome sequence of the marine flavobacterium Croceitalea dokdonensis DOKDO 023 that contains proton- and sodium-pumping rhodopsins.</title>
        <authorList>
            <person name="Kwon S.-K."/>
            <person name="Lee H.K."/>
            <person name="Kwak M.-J."/>
            <person name="Kim J.F."/>
        </authorList>
    </citation>
    <scope>NUCLEOTIDE SEQUENCE [LARGE SCALE GENOMIC DNA]</scope>
    <source>
        <strain evidence="1 2">DOKDO 023</strain>
    </source>
</reference>
<evidence type="ECO:0000313" key="1">
    <source>
        <dbReference type="EMBL" id="KPM30646.1"/>
    </source>
</evidence>
<dbReference type="AlphaFoldDB" id="A0A0P7ANJ9"/>
<evidence type="ECO:0008006" key="3">
    <source>
        <dbReference type="Google" id="ProtNLM"/>
    </source>
</evidence>
<comment type="caution">
    <text evidence="1">The sequence shown here is derived from an EMBL/GenBank/DDBJ whole genome shotgun (WGS) entry which is preliminary data.</text>
</comment>
<dbReference type="EMBL" id="LDJX01000007">
    <property type="protein sequence ID" value="KPM30646.1"/>
    <property type="molecule type" value="Genomic_DNA"/>
</dbReference>
<evidence type="ECO:0000313" key="2">
    <source>
        <dbReference type="Proteomes" id="UP000050280"/>
    </source>
</evidence>
<sequence length="219" mass="24600">MKRRPFKFCKEGIPMFVCLFFGLLSCNQQPKPTDRNSPETTKTVETPKGIISKTQAQELFDNYSNFRVPAIDSLEQQRMPKENFKATRFLSIEYQRLKDYIAYVENEAQLANVPITNFRIYLATYPEKAKFPRRNTLFILPTTTKNGAEFGFFTLPGEGDSRTAVPINASLTKDLGLASGLMDRNEAGIIPSLNSNVLQGGNSLILNDMGNSPPPKSDF</sequence>
<keyword evidence="2" id="KW-1185">Reference proteome</keyword>
<gene>
    <name evidence="1" type="ORF">I595_3142</name>
</gene>
<organism evidence="1 2">
    <name type="scientific">Croceitalea dokdonensis DOKDO 023</name>
    <dbReference type="NCBI Taxonomy" id="1300341"/>
    <lineage>
        <taxon>Bacteria</taxon>
        <taxon>Pseudomonadati</taxon>
        <taxon>Bacteroidota</taxon>
        <taxon>Flavobacteriia</taxon>
        <taxon>Flavobacteriales</taxon>
        <taxon>Flavobacteriaceae</taxon>
        <taxon>Croceitalea</taxon>
    </lineage>
</organism>